<dbReference type="GO" id="GO:0005975">
    <property type="term" value="P:carbohydrate metabolic process"/>
    <property type="evidence" value="ECO:0007669"/>
    <property type="project" value="InterPro"/>
</dbReference>
<dbReference type="Pfam" id="PF04408">
    <property type="entry name" value="WHD_HA2"/>
    <property type="match status" value="1"/>
</dbReference>
<protein>
    <submittedName>
        <fullName evidence="2">Helicase C-terminal domain-containing protein</fullName>
    </submittedName>
</protein>
<dbReference type="CDD" id="cd18791">
    <property type="entry name" value="SF2_C_RHA"/>
    <property type="match status" value="1"/>
</dbReference>
<reference evidence="2" key="2">
    <citation type="submission" date="2022-06" db="UniProtKB">
        <authorList>
            <consortium name="EnsemblMetazoa"/>
        </authorList>
    </citation>
    <scope>IDENTIFICATION</scope>
    <source>
        <strain evidence="2">DF5081</strain>
    </source>
</reference>
<dbReference type="PROSITE" id="PS51194">
    <property type="entry name" value="HELICASE_CTER"/>
    <property type="match status" value="1"/>
</dbReference>
<dbReference type="SMART" id="SM00847">
    <property type="entry name" value="HA2"/>
    <property type="match status" value="1"/>
</dbReference>
<dbReference type="PANTHER" id="PTHR42899:SF1">
    <property type="entry name" value="SPERMATOGENESIS-ASSOCIATED PROTEIN 20"/>
    <property type="match status" value="1"/>
</dbReference>
<dbReference type="InterPro" id="IPR048333">
    <property type="entry name" value="HA2_WH"/>
</dbReference>
<dbReference type="Pfam" id="PF07717">
    <property type="entry name" value="OB_NTP_bind"/>
    <property type="match status" value="1"/>
</dbReference>
<dbReference type="Pfam" id="PF21010">
    <property type="entry name" value="HA2_C"/>
    <property type="match status" value="1"/>
</dbReference>
<proteinExistence type="predicted"/>
<evidence type="ECO:0000259" key="1">
    <source>
        <dbReference type="PROSITE" id="PS51194"/>
    </source>
</evidence>
<dbReference type="Pfam" id="PF03190">
    <property type="entry name" value="Thioredox_DsbH"/>
    <property type="match status" value="1"/>
</dbReference>
<dbReference type="Gene3D" id="3.40.30.10">
    <property type="entry name" value="Glutaredoxin"/>
    <property type="match status" value="1"/>
</dbReference>
<evidence type="ECO:0000313" key="3">
    <source>
        <dbReference type="Proteomes" id="UP000005237"/>
    </source>
</evidence>
<dbReference type="InterPro" id="IPR024705">
    <property type="entry name" value="Ssp411"/>
</dbReference>
<dbReference type="SUPFAM" id="SSF52540">
    <property type="entry name" value="P-loop containing nucleoside triphosphate hydrolases"/>
    <property type="match status" value="1"/>
</dbReference>
<dbReference type="Gene3D" id="1.20.120.1080">
    <property type="match status" value="1"/>
</dbReference>
<dbReference type="SMART" id="SM00490">
    <property type="entry name" value="HELICc"/>
    <property type="match status" value="1"/>
</dbReference>
<organism evidence="2 3">
    <name type="scientific">Caenorhabditis japonica</name>
    <dbReference type="NCBI Taxonomy" id="281687"/>
    <lineage>
        <taxon>Eukaryota</taxon>
        <taxon>Metazoa</taxon>
        <taxon>Ecdysozoa</taxon>
        <taxon>Nematoda</taxon>
        <taxon>Chromadorea</taxon>
        <taxon>Rhabditida</taxon>
        <taxon>Rhabditina</taxon>
        <taxon>Rhabditomorpha</taxon>
        <taxon>Rhabditoidea</taxon>
        <taxon>Rhabditidae</taxon>
        <taxon>Peloderinae</taxon>
        <taxon>Caenorhabditis</taxon>
    </lineage>
</organism>
<dbReference type="InterPro" id="IPR001650">
    <property type="entry name" value="Helicase_C-like"/>
</dbReference>
<dbReference type="InterPro" id="IPR004879">
    <property type="entry name" value="Ssp411-like_TRX"/>
</dbReference>
<name>A0A8R1DQA7_CAEJA</name>
<reference evidence="3" key="1">
    <citation type="submission" date="2010-08" db="EMBL/GenBank/DDBJ databases">
        <authorList>
            <consortium name="Caenorhabditis japonica Sequencing Consortium"/>
            <person name="Wilson R.K."/>
        </authorList>
    </citation>
    <scope>NUCLEOTIDE SEQUENCE [LARGE SCALE GENOMIC DNA]</scope>
    <source>
        <strain evidence="3">DF5081</strain>
    </source>
</reference>
<dbReference type="InterPro" id="IPR011709">
    <property type="entry name" value="DEAD-box_helicase_OB_fold"/>
</dbReference>
<keyword evidence="3" id="KW-1185">Reference proteome</keyword>
<dbReference type="InterPro" id="IPR008928">
    <property type="entry name" value="6-hairpin_glycosidase_sf"/>
</dbReference>
<dbReference type="SUPFAM" id="SSF48208">
    <property type="entry name" value="Six-hairpin glycosidases"/>
    <property type="match status" value="1"/>
</dbReference>
<accession>A0A8R1DQA7</accession>
<dbReference type="Gene3D" id="3.40.50.300">
    <property type="entry name" value="P-loop containing nucleotide triphosphate hydrolases"/>
    <property type="match status" value="2"/>
</dbReference>
<dbReference type="Pfam" id="PF00271">
    <property type="entry name" value="Helicase_C"/>
    <property type="match status" value="1"/>
</dbReference>
<dbReference type="InterPro" id="IPR027417">
    <property type="entry name" value="P-loop_NTPase"/>
</dbReference>
<dbReference type="EnsemblMetazoa" id="CJA09198b.1">
    <property type="protein sequence ID" value="CJA09198b.1"/>
    <property type="gene ID" value="WBGene00128401"/>
</dbReference>
<feature type="domain" description="Helicase C-terminal" evidence="1">
    <location>
        <begin position="101"/>
        <end position="297"/>
    </location>
</feature>
<dbReference type="InterPro" id="IPR007502">
    <property type="entry name" value="Helicase-assoc_dom"/>
</dbReference>
<dbReference type="Gene3D" id="1.50.10.20">
    <property type="match status" value="1"/>
</dbReference>
<dbReference type="PANTHER" id="PTHR42899">
    <property type="entry name" value="SPERMATOGENESIS-ASSOCIATED PROTEIN 20"/>
    <property type="match status" value="1"/>
</dbReference>
<dbReference type="Proteomes" id="UP000005237">
    <property type="component" value="Unassembled WGS sequence"/>
</dbReference>
<sequence length="1303" mass="146967">MLTPKVIKVEARQFPVTLHFEKRTPEDYIASAFRKTCRIHETLPPGAILVFVTGQNEVRQLMAKLKKRYPVVYETAKNGEVLVKGTKEWKERKVEAAKSIRLEDFKEELNGDDDVEDEENGLMDGDDMNERGAAEAFDDYEEFENGDGDLEDGKVENTVGPPPADCEPLYCLPLYSLLSMGKQRRVFDETPAGMRLCVISTNVAETSLTIPGVKYVIDGGFEKRRLYDSITGVSRFAVCRISQASADQRAGRAGRIAAGHAYRLYSSAVFQDLVKFADPEILTKPADQLVLHLKSMNIVKVVNFPFPSAPDEKMLEAAEQRLCRLGALSESTINGKTEARITKLGKTLAVFPLAPPYAKFIAMADQHNLMSHAILLISLLSVREPLIPVASLRGATPEETKELMKNVLKERRRWCSQSAARRLGDLKVLMHAASVAEQVKYNPQECEKVGLRVKALVEARKLRQQLTNIVNASSKKASAVTIDPNLPPPTDQQAQLLRQMVVASFADRIARRVDRSIGQEEVQKGAYETTLIKEHVFIDPCSVLFTEEPEFVIFQEIVQVNEKKLLTSVCSVDKEWLSRLAESYCHFGDQDKNQEPKYDEVKDCVVKSVKVTFGPMEWELPVENRIVPHDILMYRWFAVFLLDGLVFEKLKEFVPKLLAPPTTMVKSWAKLQKRTESLLNRLIEKEAVSGHGGWPMSVFLTPELYPITGGTYFPPDDSRGMIGFPTILNMIHTEWQKEGENLTKRGSEIIKLLQPEQASGDVNSSEEVFQNIYSHKQKTFDHRLGGFGRAPKFPKSPDLDFLIAFAAHDPTSESGKECVEMLEKTLESMADGGIHDHIGNGFHRYSVDAEWHVPHFEKMLYDQSQLLATYSDFHRLTGHKNENIGRVIEDVFNYMQTISHGEGGFYAAEDADSLPNHQSDKKVEGAFCVWEKEEIKQLLGGKKVGKSSVFEVFCEYFDVESDGNVARSSDPHGELTNKNVLRKLLTDKECAGNHGISVEELREAMKEAREILWQVRDKRPRPHLDSKMVTAWQGLAITGLVKAYQATNEKKYLERAEKCAHFVAKYLEDNGELRRTVYLGENGHVEQGPEDQKAFSDDYAFLIQAFLDLYTVAGEEAYLKKAVELQKKCDEKFWSGNGYFISEKTGEEVAVRMIEDQDNAEPTATSIASNNLLRLYDILENEEYRDKANQCFRGAAERLNKAPIALPKMAISLHRWQVGSTTVVLVGDENTELISSTLQKLNEKFIENLSVVHIRSENDVAASGSSHKEMARGAQPAVYICKGFVCDRPIRYVEELEKKFLEI</sequence>
<evidence type="ECO:0000313" key="2">
    <source>
        <dbReference type="EnsemblMetazoa" id="CJA09198b.1"/>
    </source>
</evidence>